<dbReference type="InterPro" id="IPR013783">
    <property type="entry name" value="Ig-like_fold"/>
</dbReference>
<feature type="chain" id="PRO_5022867038" description="Ig-like domain-containing protein" evidence="1">
    <location>
        <begin position="17"/>
        <end position="85"/>
    </location>
</feature>
<accession>A0A5B7HG15</accession>
<dbReference type="OrthoDB" id="190835at2759"/>
<organism evidence="3 4">
    <name type="scientific">Portunus trituberculatus</name>
    <name type="common">Swimming crab</name>
    <name type="synonym">Neptunus trituberculatus</name>
    <dbReference type="NCBI Taxonomy" id="210409"/>
    <lineage>
        <taxon>Eukaryota</taxon>
        <taxon>Metazoa</taxon>
        <taxon>Ecdysozoa</taxon>
        <taxon>Arthropoda</taxon>
        <taxon>Crustacea</taxon>
        <taxon>Multicrustacea</taxon>
        <taxon>Malacostraca</taxon>
        <taxon>Eumalacostraca</taxon>
        <taxon>Eucarida</taxon>
        <taxon>Decapoda</taxon>
        <taxon>Pleocyemata</taxon>
        <taxon>Brachyura</taxon>
        <taxon>Eubrachyura</taxon>
        <taxon>Portunoidea</taxon>
        <taxon>Portunidae</taxon>
        <taxon>Portuninae</taxon>
        <taxon>Portunus</taxon>
    </lineage>
</organism>
<dbReference type="InterPro" id="IPR036179">
    <property type="entry name" value="Ig-like_dom_sf"/>
</dbReference>
<proteinExistence type="predicted"/>
<protein>
    <recommendedName>
        <fullName evidence="2">Ig-like domain-containing protein</fullName>
    </recommendedName>
</protein>
<sequence length="85" mass="9784">MKIIIFIFLILLSTEAVSEITGRPDLYAQEGSDVTLLCRLRNYTEPPTYVFWYHGDQMINYDADRKVRSVWDAGVHSMGSGRNIK</sequence>
<evidence type="ECO:0000313" key="3">
    <source>
        <dbReference type="EMBL" id="MPC68649.1"/>
    </source>
</evidence>
<dbReference type="Proteomes" id="UP000324222">
    <property type="component" value="Unassembled WGS sequence"/>
</dbReference>
<dbReference type="PANTHER" id="PTHR23279">
    <property type="entry name" value="DEFECTIVE PROBOSCIS EXTENSION RESPONSE DPR -RELATED"/>
    <property type="match status" value="1"/>
</dbReference>
<evidence type="ECO:0000313" key="4">
    <source>
        <dbReference type="Proteomes" id="UP000324222"/>
    </source>
</evidence>
<feature type="domain" description="Ig-like" evidence="2">
    <location>
        <begin position="15"/>
        <end position="53"/>
    </location>
</feature>
<keyword evidence="4" id="KW-1185">Reference proteome</keyword>
<dbReference type="SUPFAM" id="SSF48726">
    <property type="entry name" value="Immunoglobulin"/>
    <property type="match status" value="1"/>
</dbReference>
<dbReference type="GO" id="GO:0032589">
    <property type="term" value="C:neuron projection membrane"/>
    <property type="evidence" value="ECO:0007669"/>
    <property type="project" value="TreeGrafter"/>
</dbReference>
<dbReference type="PANTHER" id="PTHR23279:SF2">
    <property type="entry name" value="DEFECTIVE PROBOSCIS EXTENSION RESPONSE 19, ISOFORM A"/>
    <property type="match status" value="1"/>
</dbReference>
<dbReference type="InterPro" id="IPR007110">
    <property type="entry name" value="Ig-like_dom"/>
</dbReference>
<reference evidence="3 4" key="1">
    <citation type="submission" date="2019-05" db="EMBL/GenBank/DDBJ databases">
        <title>Another draft genome of Portunus trituberculatus and its Hox gene families provides insights of decapod evolution.</title>
        <authorList>
            <person name="Jeong J.-H."/>
            <person name="Song I."/>
            <person name="Kim S."/>
            <person name="Choi T."/>
            <person name="Kim D."/>
            <person name="Ryu S."/>
            <person name="Kim W."/>
        </authorList>
    </citation>
    <scope>NUCLEOTIDE SEQUENCE [LARGE SCALE GENOMIC DNA]</scope>
    <source>
        <tissue evidence="3">Muscle</tissue>
    </source>
</reference>
<evidence type="ECO:0000259" key="2">
    <source>
        <dbReference type="PROSITE" id="PS50835"/>
    </source>
</evidence>
<dbReference type="GO" id="GO:0050808">
    <property type="term" value="P:synapse organization"/>
    <property type="evidence" value="ECO:0007669"/>
    <property type="project" value="TreeGrafter"/>
</dbReference>
<dbReference type="AlphaFoldDB" id="A0A5B7HG15"/>
<comment type="caution">
    <text evidence="3">The sequence shown here is derived from an EMBL/GenBank/DDBJ whole genome shotgun (WGS) entry which is preliminary data.</text>
</comment>
<keyword evidence="1" id="KW-0732">Signal</keyword>
<name>A0A5B7HG15_PORTR</name>
<dbReference type="EMBL" id="VSRR010028162">
    <property type="protein sequence ID" value="MPC68649.1"/>
    <property type="molecule type" value="Genomic_DNA"/>
</dbReference>
<feature type="signal peptide" evidence="1">
    <location>
        <begin position="1"/>
        <end position="16"/>
    </location>
</feature>
<dbReference type="InterPro" id="IPR037448">
    <property type="entry name" value="Zig-8"/>
</dbReference>
<dbReference type="PROSITE" id="PS50835">
    <property type="entry name" value="IG_LIKE"/>
    <property type="match status" value="1"/>
</dbReference>
<dbReference type="Gene3D" id="2.60.40.10">
    <property type="entry name" value="Immunoglobulins"/>
    <property type="match status" value="1"/>
</dbReference>
<gene>
    <name evidence="3" type="ORF">E2C01_062852</name>
</gene>
<evidence type="ECO:0000256" key="1">
    <source>
        <dbReference type="SAM" id="SignalP"/>
    </source>
</evidence>